<reference evidence="2" key="1">
    <citation type="submission" date="2016-12" db="EMBL/GenBank/DDBJ databases">
        <title>Draft Genome Sequences od Carboxydothermus pertinax and islandicus, Hydrogenogenic Carboxydotrophic Bacteria.</title>
        <authorList>
            <person name="Fukuyama Y."/>
            <person name="Ohmae K."/>
            <person name="Yoneda Y."/>
            <person name="Yoshida T."/>
            <person name="Sako Y."/>
        </authorList>
    </citation>
    <scope>NUCLEOTIDE SEQUENCE [LARGE SCALE GENOMIC DNA]</scope>
    <source>
        <strain evidence="2">SET</strain>
    </source>
</reference>
<dbReference type="Proteomes" id="UP000187338">
    <property type="component" value="Unassembled WGS sequence"/>
</dbReference>
<comment type="caution">
    <text evidence="1">The sequence shown here is derived from an EMBL/GenBank/DDBJ whole genome shotgun (WGS) entry which is preliminary data.</text>
</comment>
<organism evidence="1 2">
    <name type="scientific">Carboxydothermus islandicus</name>
    <dbReference type="NCBI Taxonomy" id="661089"/>
    <lineage>
        <taxon>Bacteria</taxon>
        <taxon>Bacillati</taxon>
        <taxon>Bacillota</taxon>
        <taxon>Clostridia</taxon>
        <taxon>Thermoanaerobacterales</taxon>
        <taxon>Thermoanaerobacteraceae</taxon>
        <taxon>Carboxydothermus</taxon>
    </lineage>
</organism>
<gene>
    <name evidence="1" type="ORF">ciss_12140</name>
</gene>
<dbReference type="OrthoDB" id="9795264at2"/>
<evidence type="ECO:0000313" key="1">
    <source>
        <dbReference type="EMBL" id="GAV25281.1"/>
    </source>
</evidence>
<protein>
    <recommendedName>
        <fullName evidence="3">DUF2922 domain-containing protein</fullName>
    </recommendedName>
</protein>
<keyword evidence="2" id="KW-1185">Reference proteome</keyword>
<sequence>MKVLEMIFTNQQGKNVTIRVREPKEGLTKAEVDAVMNLIVTKNIFTSNGGDLVAVKGSRIVDRIVTEF</sequence>
<evidence type="ECO:0008006" key="3">
    <source>
        <dbReference type="Google" id="ProtNLM"/>
    </source>
</evidence>
<accession>A0A1L8D2G7</accession>
<dbReference type="AlphaFoldDB" id="A0A1L8D2G7"/>
<name>A0A1L8D2G7_9THEO</name>
<dbReference type="RefSeq" id="WP_011343093.1">
    <property type="nucleotide sequence ID" value="NZ_BDJL01000035.1"/>
</dbReference>
<dbReference type="InterPro" id="IPR021321">
    <property type="entry name" value="DUF2922"/>
</dbReference>
<dbReference type="STRING" id="661089.ciss_12140"/>
<proteinExistence type="predicted"/>
<dbReference type="Pfam" id="PF11148">
    <property type="entry name" value="DUF2922"/>
    <property type="match status" value="1"/>
</dbReference>
<evidence type="ECO:0000313" key="2">
    <source>
        <dbReference type="Proteomes" id="UP000187338"/>
    </source>
</evidence>
<dbReference type="EMBL" id="BDJL01000035">
    <property type="protein sequence ID" value="GAV25281.1"/>
    <property type="molecule type" value="Genomic_DNA"/>
</dbReference>